<gene>
    <name evidence="2" type="ORF">UREG_04541</name>
</gene>
<dbReference type="SUPFAM" id="SSF55729">
    <property type="entry name" value="Acyl-CoA N-acyltransferases (Nat)"/>
    <property type="match status" value="1"/>
</dbReference>
<dbReference type="Proteomes" id="UP000002058">
    <property type="component" value="Unassembled WGS sequence"/>
</dbReference>
<proteinExistence type="predicted"/>
<dbReference type="InterPro" id="IPR016181">
    <property type="entry name" value="Acyl_CoA_acyltransferase"/>
</dbReference>
<dbReference type="Gene3D" id="3.40.630.30">
    <property type="match status" value="1"/>
</dbReference>
<dbReference type="InterPro" id="IPR052523">
    <property type="entry name" value="Trichothecene_AcTrans"/>
</dbReference>
<name>C4JPF9_UNCRE</name>
<feature type="domain" description="N-acetyltransferase" evidence="1">
    <location>
        <begin position="30"/>
        <end position="212"/>
    </location>
</feature>
<dbReference type="GO" id="GO:0016747">
    <property type="term" value="F:acyltransferase activity, transferring groups other than amino-acyl groups"/>
    <property type="evidence" value="ECO:0007669"/>
    <property type="project" value="InterPro"/>
</dbReference>
<dbReference type="STRING" id="336963.C4JPF9"/>
<dbReference type="HOGENOM" id="CLU_060131_4_0_1"/>
<dbReference type="Pfam" id="PF00583">
    <property type="entry name" value="Acetyltransf_1"/>
    <property type="match status" value="1"/>
</dbReference>
<accession>C4JPF9</accession>
<evidence type="ECO:0000313" key="2">
    <source>
        <dbReference type="EMBL" id="EEP79695.1"/>
    </source>
</evidence>
<organism evidence="2 3">
    <name type="scientific">Uncinocarpus reesii (strain UAMH 1704)</name>
    <dbReference type="NCBI Taxonomy" id="336963"/>
    <lineage>
        <taxon>Eukaryota</taxon>
        <taxon>Fungi</taxon>
        <taxon>Dikarya</taxon>
        <taxon>Ascomycota</taxon>
        <taxon>Pezizomycotina</taxon>
        <taxon>Eurotiomycetes</taxon>
        <taxon>Eurotiomycetidae</taxon>
        <taxon>Onygenales</taxon>
        <taxon>Onygenaceae</taxon>
        <taxon>Uncinocarpus</taxon>
    </lineage>
</organism>
<dbReference type="KEGG" id="ure:UREG_04541"/>
<dbReference type="PANTHER" id="PTHR42791">
    <property type="entry name" value="GNAT FAMILY ACETYLTRANSFERASE"/>
    <property type="match status" value="1"/>
</dbReference>
<dbReference type="PANTHER" id="PTHR42791:SF5">
    <property type="entry name" value="HYPOTHETICAL ACETYLTRANSFERASE (EUROFUNG)"/>
    <property type="match status" value="1"/>
</dbReference>
<dbReference type="eggNOG" id="ENOG502SNYC">
    <property type="taxonomic scope" value="Eukaryota"/>
</dbReference>
<dbReference type="PROSITE" id="PS51186">
    <property type="entry name" value="GNAT"/>
    <property type="match status" value="1"/>
</dbReference>
<dbReference type="GeneID" id="8442408"/>
<dbReference type="RefSeq" id="XP_002545024.1">
    <property type="nucleotide sequence ID" value="XM_002544978.1"/>
</dbReference>
<sequence length="251" mass="28743">MRLQVQPLLDSDFPEMVPALWTSFENPFSGIIRAAAPLLNNDRATSLAASVEVQLAQHKRDQPESTWIKVVDEDAAGKLVGAARWMVYDRNPHNDGEADVADWWPEGSLGREYATKLFAQLDAPRAKMARRPHLFLNIAFTLPEYRGHGVGRMLVEWGTQKADSLGVECWLDASPHGQPVYEKQGFVYIMDQYLAPEMDEENMSVEEKKELKWLRETMEPIHVTCMWRPKRGRYVEGVTVKPWEQCLESRS</sequence>
<dbReference type="OMA" id="ECWLDAT"/>
<dbReference type="AlphaFoldDB" id="C4JPF9"/>
<dbReference type="CDD" id="cd04301">
    <property type="entry name" value="NAT_SF"/>
    <property type="match status" value="1"/>
</dbReference>
<reference evidence="3" key="1">
    <citation type="journal article" date="2009" name="Genome Res.">
        <title>Comparative genomic analyses of the human fungal pathogens Coccidioides and their relatives.</title>
        <authorList>
            <person name="Sharpton T.J."/>
            <person name="Stajich J.E."/>
            <person name="Rounsley S.D."/>
            <person name="Gardner M.J."/>
            <person name="Wortman J.R."/>
            <person name="Jordar V.S."/>
            <person name="Maiti R."/>
            <person name="Kodira C.D."/>
            <person name="Neafsey D.E."/>
            <person name="Zeng Q."/>
            <person name="Hung C.-Y."/>
            <person name="McMahan C."/>
            <person name="Muszewska A."/>
            <person name="Grynberg M."/>
            <person name="Mandel M.A."/>
            <person name="Kellner E.M."/>
            <person name="Barker B.M."/>
            <person name="Galgiani J.N."/>
            <person name="Orbach M.J."/>
            <person name="Kirkland T.N."/>
            <person name="Cole G.T."/>
            <person name="Henn M.R."/>
            <person name="Birren B.W."/>
            <person name="Taylor J.W."/>
        </authorList>
    </citation>
    <scope>NUCLEOTIDE SEQUENCE [LARGE SCALE GENOMIC DNA]</scope>
    <source>
        <strain evidence="3">UAMH 1704</strain>
    </source>
</reference>
<dbReference type="OrthoDB" id="410198at2759"/>
<protein>
    <recommendedName>
        <fullName evidence="1">N-acetyltransferase domain-containing protein</fullName>
    </recommendedName>
</protein>
<evidence type="ECO:0000259" key="1">
    <source>
        <dbReference type="PROSITE" id="PS51186"/>
    </source>
</evidence>
<evidence type="ECO:0000313" key="3">
    <source>
        <dbReference type="Proteomes" id="UP000002058"/>
    </source>
</evidence>
<dbReference type="InParanoid" id="C4JPF9"/>
<dbReference type="VEuPathDB" id="FungiDB:UREG_04541"/>
<dbReference type="EMBL" id="CH476616">
    <property type="protein sequence ID" value="EEP79695.1"/>
    <property type="molecule type" value="Genomic_DNA"/>
</dbReference>
<keyword evidence="3" id="KW-1185">Reference proteome</keyword>
<dbReference type="InterPro" id="IPR000182">
    <property type="entry name" value="GNAT_dom"/>
</dbReference>